<sequence length="377" mass="41348">MKNSTNLTLRYLLSNLGISFNQVKPKEQAFSALGAFLGLLLSSLVSHLVLGSVNPWFVAPMGASAVLLFAVPASPLAQPWSILGGNLVASLIGVWAAHTFVNINLALSVAVGLAIFVMIGLRCLHPPSGAIAMTAVLGGPAVYELGYGFALWPVAINSALMLLAALLFNNLIGRRYPHPSIQQDVKTHVTNPLPSDRLGVTSEDFQQVMNKHAELLDINASDLKELMFEAQQQAYQRITGNVRCQDIMTKNVLYLKADDSLVTALSLFEQNNLMSLPVLNEQHQLVGSLSVYHLMQIYDGYVGFRTHLDGPAQYVYQVMERKVFTVKADQPLSDLIPFFTDKGFHYLPVVSDERRLEGIIGRADVIAALFELQVSRE</sequence>
<dbReference type="SUPFAM" id="SSF54631">
    <property type="entry name" value="CBS-domain pair"/>
    <property type="match status" value="1"/>
</dbReference>
<evidence type="ECO:0000259" key="3">
    <source>
        <dbReference type="PROSITE" id="PS51371"/>
    </source>
</evidence>
<feature type="domain" description="CBS" evidence="3">
    <location>
        <begin position="248"/>
        <end position="306"/>
    </location>
</feature>
<dbReference type="InterPro" id="IPR058581">
    <property type="entry name" value="TM_HPP"/>
</dbReference>
<keyword evidence="1" id="KW-0129">CBS domain</keyword>
<dbReference type="AlphaFoldDB" id="A0A4Y7X8H1"/>
<dbReference type="SMART" id="SM00116">
    <property type="entry name" value="CBS"/>
    <property type="match status" value="2"/>
</dbReference>
<feature type="transmembrane region" description="Helical" evidence="2">
    <location>
        <begin position="29"/>
        <end position="50"/>
    </location>
</feature>
<evidence type="ECO:0000313" key="5">
    <source>
        <dbReference type="Proteomes" id="UP000297834"/>
    </source>
</evidence>
<dbReference type="InterPro" id="IPR000644">
    <property type="entry name" value="CBS_dom"/>
</dbReference>
<dbReference type="STRING" id="1120977.GCA_000619845_00879"/>
<dbReference type="InterPro" id="IPR007065">
    <property type="entry name" value="HPP"/>
</dbReference>
<dbReference type="EMBL" id="SNTY01000088">
    <property type="protein sequence ID" value="TEU23023.1"/>
    <property type="molecule type" value="Genomic_DNA"/>
</dbReference>
<reference evidence="4 5" key="1">
    <citation type="submission" date="2019-03" db="EMBL/GenBank/DDBJ databases">
        <title>Alkanindiges illinoisensis: a potential pathogenic isolated from ascites of a gastric cancer patient with abdominal metastasis.</title>
        <authorList>
            <person name="Hu X."/>
            <person name="Yang B."/>
            <person name="Yan X."/>
            <person name="Lin L."/>
            <person name="Zhao H."/>
            <person name="Zhou F."/>
            <person name="Su B."/>
            <person name="Chen J."/>
            <person name="Rui Y."/>
            <person name="Wang Q."/>
            <person name="Zheng L."/>
        </authorList>
    </citation>
    <scope>NUCLEOTIDE SEQUENCE [LARGE SCALE GENOMIC DNA]</scope>
    <source>
        <strain evidence="4 5">NFYY 23406</strain>
    </source>
</reference>
<dbReference type="InterPro" id="IPR046342">
    <property type="entry name" value="CBS_dom_sf"/>
</dbReference>
<dbReference type="Gene3D" id="3.10.580.10">
    <property type="entry name" value="CBS-domain"/>
    <property type="match status" value="2"/>
</dbReference>
<feature type="transmembrane region" description="Helical" evidence="2">
    <location>
        <begin position="103"/>
        <end position="121"/>
    </location>
</feature>
<organism evidence="4 5">
    <name type="scientific">Alkanindiges illinoisensis</name>
    <dbReference type="NCBI Taxonomy" id="197183"/>
    <lineage>
        <taxon>Bacteria</taxon>
        <taxon>Pseudomonadati</taxon>
        <taxon>Pseudomonadota</taxon>
        <taxon>Gammaproteobacteria</taxon>
        <taxon>Moraxellales</taxon>
        <taxon>Moraxellaceae</taxon>
        <taxon>Alkanindiges</taxon>
    </lineage>
</organism>
<keyword evidence="2" id="KW-0812">Transmembrane</keyword>
<dbReference type="PROSITE" id="PS51371">
    <property type="entry name" value="CBS"/>
    <property type="match status" value="2"/>
</dbReference>
<name>A0A4Y7X8H1_9GAMM</name>
<keyword evidence="2" id="KW-0472">Membrane</keyword>
<protein>
    <submittedName>
        <fullName evidence="4">HPP family protein</fullName>
    </submittedName>
</protein>
<comment type="caution">
    <text evidence="4">The sequence shown here is derived from an EMBL/GenBank/DDBJ whole genome shotgun (WGS) entry which is preliminary data.</text>
</comment>
<keyword evidence="2" id="KW-1133">Transmembrane helix</keyword>
<keyword evidence="5" id="KW-1185">Reference proteome</keyword>
<proteinExistence type="predicted"/>
<accession>A0A4Y7X8H1</accession>
<dbReference type="RefSeq" id="WP_134245919.1">
    <property type="nucleotide sequence ID" value="NZ_SNTY01000088.1"/>
</dbReference>
<dbReference type="OrthoDB" id="9811720at2"/>
<evidence type="ECO:0000256" key="1">
    <source>
        <dbReference type="PROSITE-ProRule" id="PRU00703"/>
    </source>
</evidence>
<evidence type="ECO:0000256" key="2">
    <source>
        <dbReference type="SAM" id="Phobius"/>
    </source>
</evidence>
<dbReference type="Pfam" id="PF00571">
    <property type="entry name" value="CBS"/>
    <property type="match status" value="2"/>
</dbReference>
<dbReference type="Proteomes" id="UP000297834">
    <property type="component" value="Unassembled WGS sequence"/>
</dbReference>
<gene>
    <name evidence="4" type="ORF">E2B99_14070</name>
</gene>
<feature type="domain" description="CBS" evidence="3">
    <location>
        <begin position="319"/>
        <end position="375"/>
    </location>
</feature>
<dbReference type="Pfam" id="PF04982">
    <property type="entry name" value="TM_HPP"/>
    <property type="match status" value="1"/>
</dbReference>
<dbReference type="PANTHER" id="PTHR33741:SF5">
    <property type="entry name" value="TRANSMEMBRANE PROTEIN DDB_G0269096-RELATED"/>
    <property type="match status" value="1"/>
</dbReference>
<dbReference type="PANTHER" id="PTHR33741">
    <property type="entry name" value="TRANSMEMBRANE PROTEIN DDB_G0269096-RELATED"/>
    <property type="match status" value="1"/>
</dbReference>
<evidence type="ECO:0000313" key="4">
    <source>
        <dbReference type="EMBL" id="TEU23023.1"/>
    </source>
</evidence>
<feature type="transmembrane region" description="Helical" evidence="2">
    <location>
        <begin position="149"/>
        <end position="168"/>
    </location>
</feature>